<evidence type="ECO:0000313" key="10">
    <source>
        <dbReference type="EMBL" id="QBM89602.1"/>
    </source>
</evidence>
<dbReference type="PANTHER" id="PTHR28263">
    <property type="entry name" value="GOLGI TO ER TRAFFIC PROTEIN 2"/>
    <property type="match status" value="1"/>
</dbReference>
<protein>
    <recommendedName>
        <fullName evidence="8">Golgi to ER traffic protein 2</fullName>
    </recommendedName>
</protein>
<comment type="similarity">
    <text evidence="8">Belongs to the GET2 family.</text>
</comment>
<keyword evidence="2 8" id="KW-0812">Transmembrane</keyword>
<dbReference type="Pfam" id="PF08690">
    <property type="entry name" value="GET2"/>
    <property type="match status" value="1"/>
</dbReference>
<evidence type="ECO:0000256" key="1">
    <source>
        <dbReference type="ARBA" id="ARBA00022448"/>
    </source>
</evidence>
<feature type="transmembrane region" description="Helical" evidence="9">
    <location>
        <begin position="290"/>
        <end position="315"/>
    </location>
</feature>
<dbReference type="InterPro" id="IPR014802">
    <property type="entry name" value="GET2"/>
</dbReference>
<dbReference type="PANTHER" id="PTHR28263:SF1">
    <property type="entry name" value="GOLGI TO ER TRAFFIC PROTEIN 2"/>
    <property type="match status" value="1"/>
</dbReference>
<keyword evidence="1 8" id="KW-0813">Transport</keyword>
<evidence type="ECO:0000313" key="11">
    <source>
        <dbReference type="Proteomes" id="UP000292447"/>
    </source>
</evidence>
<dbReference type="InterPro" id="IPR028143">
    <property type="entry name" value="Get2/sif1"/>
</dbReference>
<evidence type="ECO:0000256" key="9">
    <source>
        <dbReference type="SAM" id="Phobius"/>
    </source>
</evidence>
<evidence type="ECO:0000256" key="7">
    <source>
        <dbReference type="ARBA" id="ARBA00023136"/>
    </source>
</evidence>
<dbReference type="STRING" id="2163413.A0A4P6XQ21"/>
<sequence length="316" mass="34078">MTELSAEEKRRLLRERRQAKMSQGKATERLNNILTQGSSVNTALAKSVLETTGSAPFSGVSASAPSTAPVANLNTENLANLLQISHEKQVHDDPEVPDISLLLQTDRKGSVGEEPDMEALMQKLFAGAGGNTAEGKPGADDTANFFTEMMKTMAQDPNAIPETPENASYQTKLNVYNEYQQKSWKARFLVIRIFVHTINFIYHYLNCAGFAASSNAFIRDISPAQGAGSFMTIFVSAEIAIVSSYFLILSSNGVLSQSSRNHPASKLLSLASAVFPQATAYQSLLDSALVYWGGASIIIGDLMLVVVLFGLASVLC</sequence>
<dbReference type="AlphaFoldDB" id="A0A4P6XQ21"/>
<comment type="subunit">
    <text evidence="8">Component of the Golgi to ER traffic (GET) complex, which is composed of GET1, GET2 and GET3. Within the complex, GET1 and GET2 form a heterotetramer which is stabilized by phosphatidylinositol binding and which binds to the GET3 homodimer.</text>
</comment>
<name>A0A4P6XQ21_9ASCO</name>
<evidence type="ECO:0000256" key="6">
    <source>
        <dbReference type="ARBA" id="ARBA00023034"/>
    </source>
</evidence>
<proteinExistence type="inferred from homology"/>
<keyword evidence="6 8" id="KW-0333">Golgi apparatus</keyword>
<evidence type="ECO:0000256" key="4">
    <source>
        <dbReference type="ARBA" id="ARBA00022892"/>
    </source>
</evidence>
<evidence type="ECO:0000256" key="3">
    <source>
        <dbReference type="ARBA" id="ARBA00022824"/>
    </source>
</evidence>
<evidence type="ECO:0000256" key="5">
    <source>
        <dbReference type="ARBA" id="ARBA00022989"/>
    </source>
</evidence>
<feature type="topological domain" description="Lumenal" evidence="8">
    <location>
        <begin position="315"/>
        <end position="316"/>
    </location>
</feature>
<feature type="topological domain" description="Cytoplasmic" evidence="8">
    <location>
        <begin position="1"/>
        <end position="183"/>
    </location>
</feature>
<keyword evidence="3 8" id="KW-0256">Endoplasmic reticulum</keyword>
<dbReference type="GO" id="GO:0045048">
    <property type="term" value="P:protein insertion into ER membrane"/>
    <property type="evidence" value="ECO:0007669"/>
    <property type="project" value="UniProtKB-UniRule"/>
</dbReference>
<reference evidence="11" key="1">
    <citation type="submission" date="2019-03" db="EMBL/GenBank/DDBJ databases">
        <title>Snf2 controls pulcherriminic acid biosynthesis and connects pigmentation and antifungal activity of the yeast Metschnikowia pulcherrima.</title>
        <authorList>
            <person name="Gore-Lloyd D."/>
            <person name="Sumann I."/>
            <person name="Brachmann A.O."/>
            <person name="Schneeberger K."/>
            <person name="Ortiz-Merino R.A."/>
            <person name="Moreno-Beltran M."/>
            <person name="Schlaefli M."/>
            <person name="Kirner P."/>
            <person name="Santos Kron A."/>
            <person name="Wolfe K.H."/>
            <person name="Piel J."/>
            <person name="Ahrens C.H."/>
            <person name="Henk D."/>
            <person name="Freimoser F.M."/>
        </authorList>
    </citation>
    <scope>NUCLEOTIDE SEQUENCE [LARGE SCALE GENOMIC DNA]</scope>
    <source>
        <strain evidence="11">APC 1.2</strain>
    </source>
</reference>
<evidence type="ECO:0000256" key="8">
    <source>
        <dbReference type="HAMAP-Rule" id="MF_03114"/>
    </source>
</evidence>
<dbReference type="GO" id="GO:0000139">
    <property type="term" value="C:Golgi membrane"/>
    <property type="evidence" value="ECO:0007669"/>
    <property type="project" value="UniProtKB-SubCell"/>
</dbReference>
<comment type="caution">
    <text evidence="8">Lacks conserved residue(s) required for the propagation of feature annotation.</text>
</comment>
<gene>
    <name evidence="10" type="primary">MPUL0D06800</name>
    <name evidence="8" type="synonym">GET2</name>
    <name evidence="10" type="ORF">METSCH_D06800</name>
</gene>
<comment type="subcellular location">
    <subcellularLocation>
        <location evidence="8">Endoplasmic reticulum membrane</location>
        <topology evidence="8">Multi-pass membrane protein</topology>
    </subcellularLocation>
    <subcellularLocation>
        <location evidence="8">Golgi apparatus membrane</location>
        <topology evidence="8">Multi-pass membrane protein</topology>
    </subcellularLocation>
</comment>
<organism evidence="10 11">
    <name type="scientific">Metschnikowia aff. pulcherrima</name>
    <dbReference type="NCBI Taxonomy" id="2163413"/>
    <lineage>
        <taxon>Eukaryota</taxon>
        <taxon>Fungi</taxon>
        <taxon>Dikarya</taxon>
        <taxon>Ascomycota</taxon>
        <taxon>Saccharomycotina</taxon>
        <taxon>Pichiomycetes</taxon>
        <taxon>Metschnikowiaceae</taxon>
        <taxon>Metschnikowia</taxon>
    </lineage>
</organism>
<evidence type="ECO:0000256" key="2">
    <source>
        <dbReference type="ARBA" id="ARBA00022692"/>
    </source>
</evidence>
<keyword evidence="5 8" id="KW-1133">Transmembrane helix</keyword>
<keyword evidence="7 8" id="KW-0472">Membrane</keyword>
<dbReference type="EMBL" id="CP034459">
    <property type="protein sequence ID" value="QBM89602.1"/>
    <property type="molecule type" value="Genomic_DNA"/>
</dbReference>
<feature type="transmembrane region" description="Helical" evidence="9">
    <location>
        <begin position="231"/>
        <end position="255"/>
    </location>
</feature>
<comment type="function">
    <text evidence="8">Required for the post-translational delivery of tail-anchored (TA) proteins to the endoplasmic reticulum. Together with GET1, acts as a membrane receptor for soluble GET3, which recognizes and selectively binds the transmembrane domain of TA proteins in the cytosol. The GET complex cooperates with the HDEL receptor ERD2 to mediate the ATP-dependent retrieval of resident ER proteins that contain a C-terminal H-D-E-L retention signal from the Golgi to the ER.</text>
</comment>
<keyword evidence="4 8" id="KW-0931">ER-Golgi transport</keyword>
<dbReference type="GO" id="GO:0005789">
    <property type="term" value="C:endoplasmic reticulum membrane"/>
    <property type="evidence" value="ECO:0007669"/>
    <property type="project" value="UniProtKB-SubCell"/>
</dbReference>
<keyword evidence="11" id="KW-1185">Reference proteome</keyword>
<dbReference type="HAMAP" id="MF_03114">
    <property type="entry name" value="Get2"/>
    <property type="match status" value="1"/>
</dbReference>
<accession>A0A4P6XQ21</accession>
<feature type="transmembrane region" description="Helical" evidence="9">
    <location>
        <begin position="189"/>
        <end position="211"/>
    </location>
</feature>
<dbReference type="GO" id="GO:0043529">
    <property type="term" value="C:GET complex"/>
    <property type="evidence" value="ECO:0007669"/>
    <property type="project" value="UniProtKB-UniRule"/>
</dbReference>
<dbReference type="GO" id="GO:0006890">
    <property type="term" value="P:retrograde vesicle-mediated transport, Golgi to endoplasmic reticulum"/>
    <property type="evidence" value="ECO:0007669"/>
    <property type="project" value="TreeGrafter"/>
</dbReference>
<dbReference type="Proteomes" id="UP000292447">
    <property type="component" value="Chromosome IV"/>
</dbReference>